<dbReference type="RefSeq" id="WP_068847184.1">
    <property type="nucleotide sequence ID" value="NZ_LYDR01000063.1"/>
</dbReference>
<evidence type="ECO:0000256" key="6">
    <source>
        <dbReference type="SAM" id="Phobius"/>
    </source>
</evidence>
<comment type="caution">
    <text evidence="8">The sequence shown here is derived from an EMBL/GenBank/DDBJ whole genome shotgun (WGS) entry which is preliminary data.</text>
</comment>
<dbReference type="Gene3D" id="1.20.81.30">
    <property type="entry name" value="Type II secretion system (T2SS), domain F"/>
    <property type="match status" value="1"/>
</dbReference>
<dbReference type="PANTHER" id="PTHR35007">
    <property type="entry name" value="INTEGRAL MEMBRANE PROTEIN-RELATED"/>
    <property type="match status" value="1"/>
</dbReference>
<dbReference type="Proteomes" id="UP000094828">
    <property type="component" value="Unassembled WGS sequence"/>
</dbReference>
<feature type="domain" description="Type II secretion system protein GspF" evidence="7">
    <location>
        <begin position="116"/>
        <end position="240"/>
    </location>
</feature>
<feature type="transmembrane region" description="Helical" evidence="6">
    <location>
        <begin position="262"/>
        <end position="279"/>
    </location>
</feature>
<evidence type="ECO:0000256" key="5">
    <source>
        <dbReference type="ARBA" id="ARBA00023136"/>
    </source>
</evidence>
<keyword evidence="2" id="KW-1003">Cell membrane</keyword>
<evidence type="ECO:0000313" key="8">
    <source>
        <dbReference type="EMBL" id="ODA32673.1"/>
    </source>
</evidence>
<evidence type="ECO:0000256" key="2">
    <source>
        <dbReference type="ARBA" id="ARBA00022475"/>
    </source>
</evidence>
<reference evidence="8 9" key="1">
    <citation type="submission" date="2016-05" db="EMBL/GenBank/DDBJ databases">
        <title>Genomic and physiological characterization of Planctopirus sp. isolated from fresh water lake.</title>
        <authorList>
            <person name="Subhash Y."/>
            <person name="Ramana C."/>
        </authorList>
    </citation>
    <scope>NUCLEOTIDE SEQUENCE [LARGE SCALE GENOMIC DNA]</scope>
    <source>
        <strain evidence="8 9">JC280</strain>
    </source>
</reference>
<evidence type="ECO:0000259" key="7">
    <source>
        <dbReference type="Pfam" id="PF00482"/>
    </source>
</evidence>
<dbReference type="STRING" id="1841610.A6X21_20205"/>
<dbReference type="InterPro" id="IPR042094">
    <property type="entry name" value="T2SS_GspF_sf"/>
</dbReference>
<dbReference type="InterPro" id="IPR018076">
    <property type="entry name" value="T2SS_GspF_dom"/>
</dbReference>
<dbReference type="AlphaFoldDB" id="A0A1C3EHI2"/>
<name>A0A1C3EHI2_9PLAN</name>
<organism evidence="8 9">
    <name type="scientific">Planctopirus hydrillae</name>
    <dbReference type="NCBI Taxonomy" id="1841610"/>
    <lineage>
        <taxon>Bacteria</taxon>
        <taxon>Pseudomonadati</taxon>
        <taxon>Planctomycetota</taxon>
        <taxon>Planctomycetia</taxon>
        <taxon>Planctomycetales</taxon>
        <taxon>Planctomycetaceae</taxon>
        <taxon>Planctopirus</taxon>
    </lineage>
</organism>
<feature type="transmembrane region" description="Helical" evidence="6">
    <location>
        <begin position="224"/>
        <end position="242"/>
    </location>
</feature>
<dbReference type="GO" id="GO:0005886">
    <property type="term" value="C:plasma membrane"/>
    <property type="evidence" value="ECO:0007669"/>
    <property type="project" value="UniProtKB-SubCell"/>
</dbReference>
<dbReference type="OrthoDB" id="261155at2"/>
<dbReference type="PANTHER" id="PTHR35007:SF1">
    <property type="entry name" value="PILUS ASSEMBLY PROTEIN"/>
    <property type="match status" value="1"/>
</dbReference>
<gene>
    <name evidence="8" type="ORF">A6X21_20205</name>
</gene>
<keyword evidence="9" id="KW-1185">Reference proteome</keyword>
<protein>
    <submittedName>
        <fullName evidence="8">Pilus assembly protein TadB</fullName>
    </submittedName>
</protein>
<evidence type="ECO:0000313" key="9">
    <source>
        <dbReference type="Proteomes" id="UP000094828"/>
    </source>
</evidence>
<keyword evidence="3 6" id="KW-0812">Transmembrane</keyword>
<keyword evidence="5 6" id="KW-0472">Membrane</keyword>
<proteinExistence type="predicted"/>
<feature type="transmembrane region" description="Helical" evidence="6">
    <location>
        <begin position="79"/>
        <end position="100"/>
    </location>
</feature>
<evidence type="ECO:0000256" key="3">
    <source>
        <dbReference type="ARBA" id="ARBA00022692"/>
    </source>
</evidence>
<dbReference type="EMBL" id="LYDR01000063">
    <property type="protein sequence ID" value="ODA32673.1"/>
    <property type="molecule type" value="Genomic_DNA"/>
</dbReference>
<sequence>MASSTITNADRPVDFSSILKPREEFAQPQASGSGERLNRWFDQLMMQSGLGISPGIVLMLCLLGGITVGGLIFVLQENFLTTALAAVVGFLLPVFFLMYVRSRRQNQILGQLPAMLEELARAATTGRSVEQCLQLVAADTPSPLGDELQLCVRRMQMGMPMRDAVADLPDRTGLMTLRLFCMTLGVHQQTGGDLVWVLEQLSKTIRDRLQYLGRLRAMTAASRATALLMVVLPPGVLVFFTVRDPEYFSKLMGSSWGRNGTIVAFTLTIIGTIWVLRILRDSQRT</sequence>
<accession>A0A1C3EHI2</accession>
<keyword evidence="4 6" id="KW-1133">Transmembrane helix</keyword>
<comment type="subcellular location">
    <subcellularLocation>
        <location evidence="1">Cell membrane</location>
        <topology evidence="1">Multi-pass membrane protein</topology>
    </subcellularLocation>
</comment>
<evidence type="ECO:0000256" key="1">
    <source>
        <dbReference type="ARBA" id="ARBA00004651"/>
    </source>
</evidence>
<evidence type="ECO:0000256" key="4">
    <source>
        <dbReference type="ARBA" id="ARBA00022989"/>
    </source>
</evidence>
<feature type="transmembrane region" description="Helical" evidence="6">
    <location>
        <begin position="49"/>
        <end position="73"/>
    </location>
</feature>
<dbReference type="Pfam" id="PF00482">
    <property type="entry name" value="T2SSF"/>
    <property type="match status" value="1"/>
</dbReference>